<dbReference type="SUPFAM" id="SSF81383">
    <property type="entry name" value="F-box domain"/>
    <property type="match status" value="1"/>
</dbReference>
<dbReference type="AlphaFoldDB" id="A0A3P3Y9N0"/>
<organism evidence="3 4">
    <name type="scientific">Plasmodiophora brassicae</name>
    <name type="common">Clubroot disease agent</name>
    <dbReference type="NCBI Taxonomy" id="37360"/>
    <lineage>
        <taxon>Eukaryota</taxon>
        <taxon>Sar</taxon>
        <taxon>Rhizaria</taxon>
        <taxon>Endomyxa</taxon>
        <taxon>Phytomyxea</taxon>
        <taxon>Plasmodiophorida</taxon>
        <taxon>Plasmodiophoridae</taxon>
        <taxon>Plasmodiophora</taxon>
    </lineage>
</organism>
<evidence type="ECO:0000313" key="3">
    <source>
        <dbReference type="EMBL" id="SPQ96865.1"/>
    </source>
</evidence>
<feature type="signal peptide" evidence="1">
    <location>
        <begin position="1"/>
        <end position="24"/>
    </location>
</feature>
<evidence type="ECO:0000259" key="2">
    <source>
        <dbReference type="Pfam" id="PF00646"/>
    </source>
</evidence>
<proteinExistence type="predicted"/>
<dbReference type="InterPro" id="IPR001810">
    <property type="entry name" value="F-box_dom"/>
</dbReference>
<geneLocation type="mitochondrion" evidence="3"/>
<dbReference type="EMBL" id="OVEO01000006">
    <property type="protein sequence ID" value="SPQ96865.1"/>
    <property type="molecule type" value="Genomic_DNA"/>
</dbReference>
<name>A0A3P3Y9N0_PLABS</name>
<accession>A0A3P3Y9N0</accession>
<keyword evidence="3" id="KW-0496">Mitochondrion</keyword>
<evidence type="ECO:0000256" key="1">
    <source>
        <dbReference type="SAM" id="SignalP"/>
    </source>
</evidence>
<dbReference type="Proteomes" id="UP000290189">
    <property type="component" value="Unassembled WGS sequence"/>
</dbReference>
<keyword evidence="1" id="KW-0732">Signal</keyword>
<gene>
    <name evidence="3" type="ORF">PLBR_LOCUS4080</name>
</gene>
<reference evidence="3 4" key="1">
    <citation type="submission" date="2018-03" db="EMBL/GenBank/DDBJ databases">
        <authorList>
            <person name="Fogelqvist J."/>
        </authorList>
    </citation>
    <scope>NUCLEOTIDE SEQUENCE [LARGE SCALE GENOMIC DNA]</scope>
</reference>
<dbReference type="Pfam" id="PF00646">
    <property type="entry name" value="F-box"/>
    <property type="match status" value="1"/>
</dbReference>
<feature type="chain" id="PRO_5018009642" description="F-box domain-containing protein" evidence="1">
    <location>
        <begin position="25"/>
        <end position="315"/>
    </location>
</feature>
<evidence type="ECO:0000313" key="4">
    <source>
        <dbReference type="Proteomes" id="UP000290189"/>
    </source>
</evidence>
<protein>
    <recommendedName>
        <fullName evidence="2">F-box domain-containing protein</fullName>
    </recommendedName>
</protein>
<feature type="domain" description="F-box" evidence="2">
    <location>
        <begin position="30"/>
        <end position="63"/>
    </location>
</feature>
<sequence length="315" mass="34443">MEAHVARCVCLLLTVAALGDVATSMTQFLPGLPAEAQSRVVSLLPDRARVRASSVSKGWRAVLKPWLYRSVLVKLPNIASDDDAVQWIRMLERMSDHDTYLVAAAFHAPVYTLNGARISSKSCTALASRRTYLSPPASACLLTVRDRHGRTAVDVALGKGDLGRHHKVVLFDLHHHMALDHADLRFLEMLPTPDGQLHPYSANGLPAAHQAYDIARTRGLGIDALLGYLSRNPSWTVALDASGNTILHAVCSHGSPSDIDAVSRFMAQTAPREFEALLTVANAAGQRVDDLLRRRMRIPASRTFMSLLDDWSTTV</sequence>
<dbReference type="InterPro" id="IPR036047">
    <property type="entry name" value="F-box-like_dom_sf"/>
</dbReference>